<dbReference type="AlphaFoldDB" id="A0A239M9E4"/>
<feature type="domain" description="Bacterial surface antigen (D15)" evidence="3">
    <location>
        <begin position="161"/>
        <end position="348"/>
    </location>
</feature>
<keyword evidence="2" id="KW-0472">Membrane</keyword>
<comment type="subcellular location">
    <subcellularLocation>
        <location evidence="1">Membrane</location>
    </subcellularLocation>
</comment>
<evidence type="ECO:0000313" key="4">
    <source>
        <dbReference type="EMBL" id="SNT39355.1"/>
    </source>
</evidence>
<dbReference type="OrthoDB" id="9771071at2"/>
<protein>
    <submittedName>
        <fullName evidence="4">Surface antigen</fullName>
    </submittedName>
</protein>
<evidence type="ECO:0000256" key="1">
    <source>
        <dbReference type="ARBA" id="ARBA00004370"/>
    </source>
</evidence>
<dbReference type="InterPro" id="IPR000184">
    <property type="entry name" value="Bac_surfAg_D15"/>
</dbReference>
<accession>A0A239M9E4</accession>
<evidence type="ECO:0000256" key="2">
    <source>
        <dbReference type="ARBA" id="ARBA00023136"/>
    </source>
</evidence>
<keyword evidence="5" id="KW-1185">Reference proteome</keyword>
<organism evidence="4 5">
    <name type="scientific">Ekhidna lutea</name>
    <dbReference type="NCBI Taxonomy" id="447679"/>
    <lineage>
        <taxon>Bacteria</taxon>
        <taxon>Pseudomonadati</taxon>
        <taxon>Bacteroidota</taxon>
        <taxon>Cytophagia</taxon>
        <taxon>Cytophagales</taxon>
        <taxon>Reichenbachiellaceae</taxon>
        <taxon>Ekhidna</taxon>
    </lineage>
</organism>
<sequence>MSIPLLLLRILSVIGLIVAISLSSHAQETGLVKRVWNSVFNDTTSIERPKFIAYPTVAYAPETKWELGVSAVYVYYANQDIKNRLSEINAFSFITLEQQYGLWMDHALYSDKSKWFFLGRIRLQQFPLLYFGVGPDTDGEELAQIDAGSISIRERVLRKVYKSLYLGFESDFHRLSNVSLTSLSNEPYEMPTGLQKLSNIGLGLGLVYDSRHNVLNVREGFFGETGFLRYDDTWGSDFEFTSYFFDARYYLPVTSSQVFASQVYFSEVQGNAPFSQLSLMGGESLMRGYYLGRYRDQTLLAAQTEYRFLPFSFSERWGAAAFVGAGTVSDGVRSLDMSKLKVAGGTGVRFLIFRSKDIFTRFDVAFSEDGLGYYFFIGEAF</sequence>
<dbReference type="Gene3D" id="2.40.160.50">
    <property type="entry name" value="membrane protein fhac: a member of the omp85/tpsb transporter family"/>
    <property type="match status" value="1"/>
</dbReference>
<dbReference type="EMBL" id="FZPD01000008">
    <property type="protein sequence ID" value="SNT39355.1"/>
    <property type="molecule type" value="Genomic_DNA"/>
</dbReference>
<gene>
    <name evidence="4" type="ORF">SAMN05421640_3735</name>
</gene>
<dbReference type="Pfam" id="PF01103">
    <property type="entry name" value="Omp85"/>
    <property type="match status" value="1"/>
</dbReference>
<name>A0A239M9E4_EKHLU</name>
<dbReference type="RefSeq" id="WP_089358400.1">
    <property type="nucleotide sequence ID" value="NZ_FZPD01000008.1"/>
</dbReference>
<dbReference type="GO" id="GO:0019867">
    <property type="term" value="C:outer membrane"/>
    <property type="evidence" value="ECO:0007669"/>
    <property type="project" value="InterPro"/>
</dbReference>
<reference evidence="4 5" key="1">
    <citation type="submission" date="2017-06" db="EMBL/GenBank/DDBJ databases">
        <authorList>
            <person name="Kim H.J."/>
            <person name="Triplett B.A."/>
        </authorList>
    </citation>
    <scope>NUCLEOTIDE SEQUENCE [LARGE SCALE GENOMIC DNA]</scope>
    <source>
        <strain evidence="4 5">DSM 19307</strain>
    </source>
</reference>
<proteinExistence type="predicted"/>
<evidence type="ECO:0000259" key="3">
    <source>
        <dbReference type="Pfam" id="PF01103"/>
    </source>
</evidence>
<dbReference type="Proteomes" id="UP000198393">
    <property type="component" value="Unassembled WGS sequence"/>
</dbReference>
<evidence type="ECO:0000313" key="5">
    <source>
        <dbReference type="Proteomes" id="UP000198393"/>
    </source>
</evidence>